<organism evidence="2 3">
    <name type="scientific">Chiloscyllium punctatum</name>
    <name type="common">Brownbanded bambooshark</name>
    <name type="synonym">Hemiscyllium punctatum</name>
    <dbReference type="NCBI Taxonomy" id="137246"/>
    <lineage>
        <taxon>Eukaryota</taxon>
        <taxon>Metazoa</taxon>
        <taxon>Chordata</taxon>
        <taxon>Craniata</taxon>
        <taxon>Vertebrata</taxon>
        <taxon>Chondrichthyes</taxon>
        <taxon>Elasmobranchii</taxon>
        <taxon>Galeomorphii</taxon>
        <taxon>Galeoidea</taxon>
        <taxon>Orectolobiformes</taxon>
        <taxon>Hemiscylliidae</taxon>
        <taxon>Chiloscyllium</taxon>
    </lineage>
</organism>
<sequence length="75" mass="8044">MGVESGLKRSRSSGIEGPGKSLPLEQCSGPGLRVPLAGRHGARSRGQARVPERGRSRSSVTPSRRIQCNSYRSLQ</sequence>
<proteinExistence type="predicted"/>
<accession>A0A401TIJ0</accession>
<dbReference type="EMBL" id="BEZZ01071229">
    <property type="protein sequence ID" value="GCC42455.1"/>
    <property type="molecule type" value="Genomic_DNA"/>
</dbReference>
<protein>
    <submittedName>
        <fullName evidence="2">Uncharacterized protein</fullName>
    </submittedName>
</protein>
<feature type="region of interest" description="Disordered" evidence="1">
    <location>
        <begin position="1"/>
        <end position="75"/>
    </location>
</feature>
<evidence type="ECO:0000313" key="3">
    <source>
        <dbReference type="Proteomes" id="UP000287033"/>
    </source>
</evidence>
<dbReference type="AlphaFoldDB" id="A0A401TIJ0"/>
<name>A0A401TIJ0_CHIPU</name>
<evidence type="ECO:0000313" key="2">
    <source>
        <dbReference type="EMBL" id="GCC42455.1"/>
    </source>
</evidence>
<reference evidence="2 3" key="1">
    <citation type="journal article" date="2018" name="Nat. Ecol. Evol.">
        <title>Shark genomes provide insights into elasmobranch evolution and the origin of vertebrates.</title>
        <authorList>
            <person name="Hara Y"/>
            <person name="Yamaguchi K"/>
            <person name="Onimaru K"/>
            <person name="Kadota M"/>
            <person name="Koyanagi M"/>
            <person name="Keeley SD"/>
            <person name="Tatsumi K"/>
            <person name="Tanaka K"/>
            <person name="Motone F"/>
            <person name="Kageyama Y"/>
            <person name="Nozu R"/>
            <person name="Adachi N"/>
            <person name="Nishimura O"/>
            <person name="Nakagawa R"/>
            <person name="Tanegashima C"/>
            <person name="Kiyatake I"/>
            <person name="Matsumoto R"/>
            <person name="Murakumo K"/>
            <person name="Nishida K"/>
            <person name="Terakita A"/>
            <person name="Kuratani S"/>
            <person name="Sato K"/>
            <person name="Hyodo S Kuraku.S."/>
        </authorList>
    </citation>
    <scope>NUCLEOTIDE SEQUENCE [LARGE SCALE GENOMIC DNA]</scope>
</reference>
<evidence type="ECO:0000256" key="1">
    <source>
        <dbReference type="SAM" id="MobiDB-lite"/>
    </source>
</evidence>
<gene>
    <name evidence="2" type="ORF">chiPu_0026051</name>
</gene>
<feature type="compositionally biased region" description="Polar residues" evidence="1">
    <location>
        <begin position="57"/>
        <end position="75"/>
    </location>
</feature>
<keyword evidence="3" id="KW-1185">Reference proteome</keyword>
<dbReference type="Proteomes" id="UP000287033">
    <property type="component" value="Unassembled WGS sequence"/>
</dbReference>
<comment type="caution">
    <text evidence="2">The sequence shown here is derived from an EMBL/GenBank/DDBJ whole genome shotgun (WGS) entry which is preliminary data.</text>
</comment>